<dbReference type="Proteomes" id="UP000615234">
    <property type="component" value="Unassembled WGS sequence"/>
</dbReference>
<name>A0A8I0AHB5_9FIRM</name>
<dbReference type="RefSeq" id="WP_186847773.1">
    <property type="nucleotide sequence ID" value="NZ_JACOOX010000005.1"/>
</dbReference>
<proteinExistence type="predicted"/>
<evidence type="ECO:0000313" key="2">
    <source>
        <dbReference type="Proteomes" id="UP000615234"/>
    </source>
</evidence>
<accession>A0A8I0AHB5</accession>
<comment type="caution">
    <text evidence="1">The sequence shown here is derived from an EMBL/GenBank/DDBJ whole genome shotgun (WGS) entry which is preliminary data.</text>
</comment>
<organism evidence="1 2">
    <name type="scientific">Coprococcus hominis</name>
    <name type="common">ex Liu et al. 2022</name>
    <dbReference type="NCBI Taxonomy" id="2763039"/>
    <lineage>
        <taxon>Bacteria</taxon>
        <taxon>Bacillati</taxon>
        <taxon>Bacillota</taxon>
        <taxon>Clostridia</taxon>
        <taxon>Lachnospirales</taxon>
        <taxon>Lachnospiraceae</taxon>
        <taxon>Coprococcus</taxon>
    </lineage>
</organism>
<keyword evidence="2" id="KW-1185">Reference proteome</keyword>
<dbReference type="AlphaFoldDB" id="A0A8I0AHB5"/>
<reference evidence="1 2" key="1">
    <citation type="submission" date="2020-08" db="EMBL/GenBank/DDBJ databases">
        <title>Genome public.</title>
        <authorList>
            <person name="Liu C."/>
            <person name="Sun Q."/>
        </authorList>
    </citation>
    <scope>NUCLEOTIDE SEQUENCE [LARGE SCALE GENOMIC DNA]</scope>
    <source>
        <strain evidence="1 2">NSJ-10</strain>
    </source>
</reference>
<sequence>MVTLRFVFNQNKLEQAGKTEDEMLAPMREHAKKYEIAEPEPGFFAKDGENAMCVIGMFIPEITRKDVHYLDYLDEWTFDVDGEVEDCIKESRDWISHHERRYAG</sequence>
<protein>
    <submittedName>
        <fullName evidence="1">Uncharacterized protein</fullName>
    </submittedName>
</protein>
<evidence type="ECO:0000313" key="1">
    <source>
        <dbReference type="EMBL" id="MBC5663089.1"/>
    </source>
</evidence>
<dbReference type="EMBL" id="JACOOX010000005">
    <property type="protein sequence ID" value="MBC5663089.1"/>
    <property type="molecule type" value="Genomic_DNA"/>
</dbReference>
<gene>
    <name evidence="1" type="ORF">H8S09_09325</name>
</gene>